<evidence type="ECO:0000313" key="4">
    <source>
        <dbReference type="Proteomes" id="UP000599391"/>
    </source>
</evidence>
<comment type="caution">
    <text evidence="3">The sequence shown here is derived from an EMBL/GenBank/DDBJ whole genome shotgun (WGS) entry which is preliminary data.</text>
</comment>
<dbReference type="RefSeq" id="WP_214440774.1">
    <property type="nucleotide sequence ID" value="NZ_JAECZB010000075.1"/>
</dbReference>
<dbReference type="EMBL" id="JAECZB010000075">
    <property type="protein sequence ID" value="MBH8554540.1"/>
    <property type="molecule type" value="Genomic_DNA"/>
</dbReference>
<accession>A0A8J7L2X3</accession>
<evidence type="ECO:0000313" key="3">
    <source>
        <dbReference type="EMBL" id="MBH8554540.1"/>
    </source>
</evidence>
<dbReference type="AlphaFoldDB" id="A0A8J7L2X3"/>
<evidence type="ECO:0000256" key="2">
    <source>
        <dbReference type="SAM" id="MobiDB-lite"/>
    </source>
</evidence>
<dbReference type="InterPro" id="IPR037257">
    <property type="entry name" value="T2SS_E_N_sf"/>
</dbReference>
<name>A0A8J7L2X3_9CYAN</name>
<keyword evidence="1" id="KW-0175">Coiled coil</keyword>
<evidence type="ECO:0000256" key="1">
    <source>
        <dbReference type="SAM" id="Coils"/>
    </source>
</evidence>
<keyword evidence="4" id="KW-1185">Reference proteome</keyword>
<protein>
    <submittedName>
        <fullName evidence="3">Pilus assembly protein PilB</fullName>
    </submittedName>
</protein>
<feature type="coiled-coil region" evidence="1">
    <location>
        <begin position="379"/>
        <end position="406"/>
    </location>
</feature>
<dbReference type="Gene3D" id="3.30.450.90">
    <property type="match status" value="1"/>
</dbReference>
<gene>
    <name evidence="3" type="ORF">I8751_19665</name>
</gene>
<feature type="region of interest" description="Disordered" evidence="2">
    <location>
        <begin position="170"/>
        <end position="202"/>
    </location>
</feature>
<proteinExistence type="predicted"/>
<dbReference type="Proteomes" id="UP000599391">
    <property type="component" value="Unassembled WGS sequence"/>
</dbReference>
<organism evidence="3 4">
    <name type="scientific">Atlanticothrix silvestris CENA357</name>
    <dbReference type="NCBI Taxonomy" id="1725252"/>
    <lineage>
        <taxon>Bacteria</taxon>
        <taxon>Bacillati</taxon>
        <taxon>Cyanobacteriota</taxon>
        <taxon>Cyanophyceae</taxon>
        <taxon>Nostocales</taxon>
        <taxon>Nodulariaceae</taxon>
        <taxon>Atlanticothrix</taxon>
        <taxon>Atlanticothrix silvestris</taxon>
    </lineage>
</organism>
<reference evidence="3 4" key="1">
    <citation type="journal article" date="2021" name="Int. J. Syst. Evol. Microbiol.">
        <title>Amazonocrinis nigriterrae gen. nov., sp. nov., Atlanticothrix silvestris gen. nov., sp. nov. and Dendronalium phyllosphericum gen. nov., sp. nov., nostocacean cyanobacteria from Brazilian environments.</title>
        <authorList>
            <person name="Alvarenga D.O."/>
            <person name="Andreote A.P.D."/>
            <person name="Branco L.H.Z."/>
            <person name="Delbaje E."/>
            <person name="Cruz R.B."/>
            <person name="Varani A.M."/>
            <person name="Fiore M.F."/>
        </authorList>
    </citation>
    <scope>NUCLEOTIDE SEQUENCE [LARGE SCALE GENOMIC DNA]</scope>
    <source>
        <strain evidence="3 4">CENA357</strain>
    </source>
</reference>
<sequence length="414" mass="46692">MSSSEGKSTDIGASGQQVLSNTSTNWEQEHEHQEIFKLIDSLLSFEACLYHQIVPFRLKDNELLLGIVHPQDSGALDYVSRILTYINCTMVTQEIAIDTHRIILSAYLNHKNTFCPDVKQVNQLKANSTPENSTNNIVENLIHSATALSKQNQQLQSNVAQIQTPQYSEQTANLPPTLHPDNFKTLSPPLNEQKEEDNSKVVSPNQLTVLQLQVPELFNPIEMLPTLPPKKLLQELLGRVLGGGIGRLYLERQPYEGRILWSDNGVLQSVLENLPLSVFQGVLNELKRFAALPVTRFAEPKQVEKECLYQQNRLLLRLRVMPGMYGEEATLQVLRGAALKFYQQQQLAGLSRDALGISQQLSFKLRELHQRLLLNPNPRSEQIEALTTLNQLVDHLEQQIKIVTANNQSSADIE</sequence>
<dbReference type="SUPFAM" id="SSF160246">
    <property type="entry name" value="EspE N-terminal domain-like"/>
    <property type="match status" value="1"/>
</dbReference>